<dbReference type="Gene3D" id="3.60.15.10">
    <property type="entry name" value="Ribonuclease Z/Hydroxyacylglutathione hydrolase-like"/>
    <property type="match status" value="1"/>
</dbReference>
<dbReference type="InterPro" id="IPR036866">
    <property type="entry name" value="RibonucZ/Hydroxyglut_hydro"/>
</dbReference>
<accession>A0ABW9MBP7</accession>
<keyword evidence="2" id="KW-1185">Reference proteome</keyword>
<proteinExistence type="predicted"/>
<dbReference type="Proteomes" id="UP001637994">
    <property type="component" value="Unassembled WGS sequence"/>
</dbReference>
<organism evidence="1 2">
    <name type="scientific">Anaerococcus kampingae</name>
    <dbReference type="NCBI Taxonomy" id="3115614"/>
    <lineage>
        <taxon>Bacteria</taxon>
        <taxon>Bacillati</taxon>
        <taxon>Bacillota</taxon>
        <taxon>Tissierellia</taxon>
        <taxon>Tissierellales</taxon>
        <taxon>Peptoniphilaceae</taxon>
        <taxon>Anaerococcus</taxon>
    </lineage>
</organism>
<comment type="caution">
    <text evidence="1">The sequence shown here is derived from an EMBL/GenBank/DDBJ whole genome shotgun (WGS) entry which is preliminary data.</text>
</comment>
<reference evidence="1 2" key="1">
    <citation type="journal article" date="2025" name="Anaerobe">
        <title>Description of Anaerococcus kampingiae sp. nov., Anaerococcus groningensis sp. nov., Anaerococcus martiniensis sp. nov., and Anaerococcus cruorum sp. nov., isolated from human clinical specimens.</title>
        <authorList>
            <person name="Boiten K.E."/>
            <person name="Meijer J."/>
            <person name="van Wezel E.M."/>
            <person name="Veloo A.C.M."/>
        </authorList>
    </citation>
    <scope>NUCLEOTIDE SEQUENCE [LARGE SCALE GENOMIC DNA]</scope>
    <source>
        <strain evidence="1 2">ENR0874</strain>
    </source>
</reference>
<evidence type="ECO:0000313" key="2">
    <source>
        <dbReference type="Proteomes" id="UP001637994"/>
    </source>
</evidence>
<gene>
    <name evidence="1" type="ORF">ACCQ42_00910</name>
</gene>
<evidence type="ECO:0000313" key="1">
    <source>
        <dbReference type="EMBL" id="MFO3666334.1"/>
    </source>
</evidence>
<dbReference type="EMBL" id="JBGMEF010000004">
    <property type="protein sequence ID" value="MFO3666334.1"/>
    <property type="molecule type" value="Genomic_DNA"/>
</dbReference>
<dbReference type="RefSeq" id="WP_410035080.1">
    <property type="nucleotide sequence ID" value="NZ_JBGMEF010000004.1"/>
</dbReference>
<protein>
    <submittedName>
        <fullName evidence="1">Uncharacterized protein</fullName>
    </submittedName>
</protein>
<sequence length="245" mass="28723">MSEKVYANYIYDSCYSLEYGDLFLVFDYARGILDIPETKHSLFFVTKNDENSYTTEIFNLAKLKSINYVLSESVRDLKYQDNIIYLNKDELGMKDLKDLYNKEDVKLVKDHDFLNFKLADKNIRIRCFSIDKSSLAYLIRIDSLVIFYGGNINLAEIDESSYLDLLDILEEEKIDIIFLPIYPLDEKSFAYLDTLVKVSESQIFFPTKIGGREAISKEFKEKYNNNDLDIRKISKLNEEIEIEVD</sequence>
<name>A0ABW9MBP7_9FIRM</name>